<reference evidence="2" key="1">
    <citation type="submission" date="2021-05" db="EMBL/GenBank/DDBJ databases">
        <title>Comparative genomics of three Colletotrichum scovillei strains and genetic complementation revealed genes involved fungal growth and virulence on chili pepper.</title>
        <authorList>
            <person name="Hsieh D.-K."/>
            <person name="Chuang S.-C."/>
            <person name="Chen C.-Y."/>
            <person name="Chao Y.-T."/>
            <person name="Lu M.-Y.J."/>
            <person name="Lee M.-H."/>
            <person name="Shih M.-C."/>
        </authorList>
    </citation>
    <scope>NUCLEOTIDE SEQUENCE</scope>
    <source>
        <strain evidence="2">Coll-153</strain>
    </source>
</reference>
<sequence length="158" mass="17950">MNPSHVTLDLEALERQVARIVAEVAESRPAEIARESDWSLVRRDRGVWMVIETNDAGGSRYRATVTAVGNEERVNFVVNVERRDADQSNGRHDEDVIMTDAPPMESDEGVDVNYISEEIELLIRRLEQLRIAPHRTFSVENTQVGETSEDIKMANSDW</sequence>
<proteinExistence type="predicted"/>
<dbReference type="AlphaFoldDB" id="A0A9P7R982"/>
<protein>
    <submittedName>
        <fullName evidence="2">Uncharacterized protein</fullName>
    </submittedName>
</protein>
<gene>
    <name evidence="2" type="ORF">JMJ77_000325</name>
</gene>
<name>A0A9P7R982_9PEZI</name>
<dbReference type="Proteomes" id="UP000699042">
    <property type="component" value="Unassembled WGS sequence"/>
</dbReference>
<dbReference type="EMBL" id="JAESDN010000003">
    <property type="protein sequence ID" value="KAG7053235.1"/>
    <property type="molecule type" value="Genomic_DNA"/>
</dbReference>
<comment type="caution">
    <text evidence="2">The sequence shown here is derived from an EMBL/GenBank/DDBJ whole genome shotgun (WGS) entry which is preliminary data.</text>
</comment>
<evidence type="ECO:0000256" key="1">
    <source>
        <dbReference type="SAM" id="MobiDB-lite"/>
    </source>
</evidence>
<feature type="compositionally biased region" description="Basic and acidic residues" evidence="1">
    <location>
        <begin position="85"/>
        <end position="95"/>
    </location>
</feature>
<dbReference type="OrthoDB" id="10478521at2759"/>
<evidence type="ECO:0000313" key="3">
    <source>
        <dbReference type="Proteomes" id="UP000699042"/>
    </source>
</evidence>
<feature type="region of interest" description="Disordered" evidence="1">
    <location>
        <begin position="85"/>
        <end position="108"/>
    </location>
</feature>
<keyword evidence="3" id="KW-1185">Reference proteome</keyword>
<accession>A0A9P7R982</accession>
<organism evidence="2 3">
    <name type="scientific">Colletotrichum scovillei</name>
    <dbReference type="NCBI Taxonomy" id="1209932"/>
    <lineage>
        <taxon>Eukaryota</taxon>
        <taxon>Fungi</taxon>
        <taxon>Dikarya</taxon>
        <taxon>Ascomycota</taxon>
        <taxon>Pezizomycotina</taxon>
        <taxon>Sordariomycetes</taxon>
        <taxon>Hypocreomycetidae</taxon>
        <taxon>Glomerellales</taxon>
        <taxon>Glomerellaceae</taxon>
        <taxon>Colletotrichum</taxon>
        <taxon>Colletotrichum acutatum species complex</taxon>
    </lineage>
</organism>
<evidence type="ECO:0000313" key="2">
    <source>
        <dbReference type="EMBL" id="KAG7053235.1"/>
    </source>
</evidence>